<reference evidence="1 2" key="1">
    <citation type="submission" date="2017-09" db="EMBL/GenBank/DDBJ databases">
        <authorList>
            <person name="Lee N."/>
            <person name="Cho B.-K."/>
        </authorList>
    </citation>
    <scope>NUCLEOTIDE SEQUENCE [LARGE SCALE GENOMIC DNA]</scope>
    <source>
        <strain evidence="1 2">ATCC 39115</strain>
    </source>
</reference>
<dbReference type="RefSeq" id="WP_004992488.1">
    <property type="nucleotide sequence ID" value="NZ_CP023700.1"/>
</dbReference>
<proteinExistence type="predicted"/>
<dbReference type="Proteomes" id="UP000327143">
    <property type="component" value="Chromosome"/>
</dbReference>
<name>A0ABX6A860_STRVD</name>
<dbReference type="Pfam" id="PF13459">
    <property type="entry name" value="Fer4_15"/>
    <property type="match status" value="1"/>
</dbReference>
<accession>A0ABX6A860</accession>
<keyword evidence="2" id="KW-1185">Reference proteome</keyword>
<protein>
    <submittedName>
        <fullName evidence="1">Ferredoxin</fullName>
    </submittedName>
</protein>
<sequence>MLAKLEIDVPMCQGHGRCYEVAPDVLDADENGIAVLKSDEPVDVERARAIAATCPEFAILVKEVR</sequence>
<organism evidence="1 2">
    <name type="scientific">Streptomyces viridosporus T7A</name>
    <dbReference type="NCBI Taxonomy" id="665577"/>
    <lineage>
        <taxon>Bacteria</taxon>
        <taxon>Bacillati</taxon>
        <taxon>Actinomycetota</taxon>
        <taxon>Actinomycetes</taxon>
        <taxon>Kitasatosporales</taxon>
        <taxon>Streptomycetaceae</taxon>
        <taxon>Streptomyces</taxon>
    </lineage>
</organism>
<dbReference type="SUPFAM" id="SSF54862">
    <property type="entry name" value="4Fe-4S ferredoxins"/>
    <property type="match status" value="1"/>
</dbReference>
<evidence type="ECO:0000313" key="2">
    <source>
        <dbReference type="Proteomes" id="UP000327143"/>
    </source>
</evidence>
<dbReference type="Gene3D" id="3.30.70.20">
    <property type="match status" value="1"/>
</dbReference>
<gene>
    <name evidence="1" type="ORF">CP969_04105</name>
</gene>
<dbReference type="EMBL" id="CP023700">
    <property type="protein sequence ID" value="QEU83952.1"/>
    <property type="molecule type" value="Genomic_DNA"/>
</dbReference>
<evidence type="ECO:0000313" key="1">
    <source>
        <dbReference type="EMBL" id="QEU83952.1"/>
    </source>
</evidence>